<accession>A0ABT0Z1F1</accession>
<comment type="caution">
    <text evidence="1">The sequence shown here is derived from an EMBL/GenBank/DDBJ whole genome shotgun (WGS) entry which is preliminary data.</text>
</comment>
<evidence type="ECO:0008006" key="3">
    <source>
        <dbReference type="Google" id="ProtNLM"/>
    </source>
</evidence>
<evidence type="ECO:0000313" key="1">
    <source>
        <dbReference type="EMBL" id="MCM8569553.1"/>
    </source>
</evidence>
<reference evidence="1" key="1">
    <citation type="submission" date="2022-06" db="EMBL/GenBank/DDBJ databases">
        <title>Gramella sediminis sp. nov., isolated from deep-sea sediment of the Indian Ocean.</title>
        <authorList>
            <person name="Yang L."/>
        </authorList>
    </citation>
    <scope>NUCLEOTIDE SEQUENCE</scope>
    <source>
        <strain evidence="1">HMD3159</strain>
    </source>
</reference>
<organism evidence="1 2">
    <name type="scientific">Gramella jeungdoensis</name>
    <dbReference type="NCBI Taxonomy" id="708091"/>
    <lineage>
        <taxon>Bacteria</taxon>
        <taxon>Pseudomonadati</taxon>
        <taxon>Bacteroidota</taxon>
        <taxon>Flavobacteriia</taxon>
        <taxon>Flavobacteriales</taxon>
        <taxon>Flavobacteriaceae</taxon>
        <taxon>Christiangramia</taxon>
    </lineage>
</organism>
<dbReference type="RefSeq" id="WP_252112730.1">
    <property type="nucleotide sequence ID" value="NZ_JAMSCK010000003.1"/>
</dbReference>
<keyword evidence="2" id="KW-1185">Reference proteome</keyword>
<dbReference type="EMBL" id="JAMSCK010000003">
    <property type="protein sequence ID" value="MCM8569553.1"/>
    <property type="molecule type" value="Genomic_DNA"/>
</dbReference>
<sequence length="151" mass="16932">MRITIILFALFHSVLMFGQDKDTSKNKIHHSILCLGDYMVLGEKTIKIKQVISDSRCPKGVTCIWAGEVKVLVEFYDEGKFKGDKIITGSNISVGETEIIPGFNISIADFFDTEELNIRKFVVTPYPEAGYKISQEEYSVELTVSEAGENN</sequence>
<name>A0ABT0Z1F1_9FLAO</name>
<protein>
    <recommendedName>
        <fullName evidence="3">DUF4920 domain-containing protein</fullName>
    </recommendedName>
</protein>
<gene>
    <name evidence="1" type="ORF">NE848_09190</name>
</gene>
<evidence type="ECO:0000313" key="2">
    <source>
        <dbReference type="Proteomes" id="UP001155077"/>
    </source>
</evidence>
<dbReference type="Proteomes" id="UP001155077">
    <property type="component" value="Unassembled WGS sequence"/>
</dbReference>
<proteinExistence type="predicted"/>